<keyword evidence="2" id="KW-0812">Transmembrane</keyword>
<feature type="region of interest" description="Disordered" evidence="1">
    <location>
        <begin position="75"/>
        <end position="124"/>
    </location>
</feature>
<keyword evidence="2" id="KW-0472">Membrane</keyword>
<dbReference type="EMBL" id="JBBUTG010000003">
    <property type="protein sequence ID" value="MEK8030394.1"/>
    <property type="molecule type" value="Genomic_DNA"/>
</dbReference>
<evidence type="ECO:0000313" key="4">
    <source>
        <dbReference type="EMBL" id="MEK8030394.1"/>
    </source>
</evidence>
<dbReference type="RefSeq" id="WP_341424762.1">
    <property type="nucleotide sequence ID" value="NZ_JBBUTG010000003.1"/>
</dbReference>
<dbReference type="Pfam" id="PF05036">
    <property type="entry name" value="SPOR"/>
    <property type="match status" value="1"/>
</dbReference>
<name>A0ABU9BKV4_9BURK</name>
<evidence type="ECO:0000259" key="3">
    <source>
        <dbReference type="PROSITE" id="PS51724"/>
    </source>
</evidence>
<dbReference type="InterPro" id="IPR036680">
    <property type="entry name" value="SPOR-like_sf"/>
</dbReference>
<evidence type="ECO:0000256" key="2">
    <source>
        <dbReference type="SAM" id="Phobius"/>
    </source>
</evidence>
<keyword evidence="5" id="KW-1185">Reference proteome</keyword>
<gene>
    <name evidence="4" type="ORF">AACH06_06110</name>
</gene>
<dbReference type="PANTHER" id="PTHR38687">
    <property type="entry name" value="CELL DIVISION PROTEIN DEDD-RELATED"/>
    <property type="match status" value="1"/>
</dbReference>
<sequence length="228" mass="23697">MTVQFAGAAARRRAGPTPQRGGFAVGLIVGLLIGLALALGVALYIAKVPSPFHDKVPHRTPEQEAAEAEKMRNWDPNASLAGKPSPIPAKPSATPASAPPAPVALPGSDGKPVRPAPATAPQSHRDAAAILAGEPVPSSAPKIPKPGGEQFVYFVQVGAYSSGDDAEQQRAKLALQGFGAKVSEREQGGRTIHRVRLGPFDSQSEAASTQERLKSTGVDSALVRQERN</sequence>
<dbReference type="Gene3D" id="3.30.70.1070">
    <property type="entry name" value="Sporulation related repeat"/>
    <property type="match status" value="1"/>
</dbReference>
<dbReference type="Proteomes" id="UP001371218">
    <property type="component" value="Unassembled WGS sequence"/>
</dbReference>
<dbReference type="InterPro" id="IPR052521">
    <property type="entry name" value="Cell_div_SPOR-domain"/>
</dbReference>
<evidence type="ECO:0000256" key="1">
    <source>
        <dbReference type="SAM" id="MobiDB-lite"/>
    </source>
</evidence>
<feature type="transmembrane region" description="Helical" evidence="2">
    <location>
        <begin position="21"/>
        <end position="46"/>
    </location>
</feature>
<proteinExistence type="predicted"/>
<reference evidence="4 5" key="1">
    <citation type="submission" date="2024-04" db="EMBL/GenBank/DDBJ databases">
        <title>Novel species of the genus Ideonella isolated from streams.</title>
        <authorList>
            <person name="Lu H."/>
        </authorList>
    </citation>
    <scope>NUCLEOTIDE SEQUENCE [LARGE SCALE GENOMIC DNA]</scope>
    <source>
        <strain evidence="4 5">DXS29W</strain>
    </source>
</reference>
<keyword evidence="2" id="KW-1133">Transmembrane helix</keyword>
<comment type="caution">
    <text evidence="4">The sequence shown here is derived from an EMBL/GenBank/DDBJ whole genome shotgun (WGS) entry which is preliminary data.</text>
</comment>
<dbReference type="PROSITE" id="PS51724">
    <property type="entry name" value="SPOR"/>
    <property type="match status" value="1"/>
</dbReference>
<dbReference type="SUPFAM" id="SSF110997">
    <property type="entry name" value="Sporulation related repeat"/>
    <property type="match status" value="1"/>
</dbReference>
<accession>A0ABU9BKV4</accession>
<feature type="domain" description="SPOR" evidence="3">
    <location>
        <begin position="147"/>
        <end position="226"/>
    </location>
</feature>
<dbReference type="InterPro" id="IPR007730">
    <property type="entry name" value="SPOR-like_dom"/>
</dbReference>
<feature type="compositionally biased region" description="Polar residues" evidence="1">
    <location>
        <begin position="201"/>
        <end position="210"/>
    </location>
</feature>
<evidence type="ECO:0000313" key="5">
    <source>
        <dbReference type="Proteomes" id="UP001371218"/>
    </source>
</evidence>
<organism evidence="4 5">
    <name type="scientific">Ideonella lacteola</name>
    <dbReference type="NCBI Taxonomy" id="2984193"/>
    <lineage>
        <taxon>Bacteria</taxon>
        <taxon>Pseudomonadati</taxon>
        <taxon>Pseudomonadota</taxon>
        <taxon>Betaproteobacteria</taxon>
        <taxon>Burkholderiales</taxon>
        <taxon>Sphaerotilaceae</taxon>
        <taxon>Ideonella</taxon>
    </lineage>
</organism>
<feature type="region of interest" description="Disordered" evidence="1">
    <location>
        <begin position="182"/>
        <end position="228"/>
    </location>
</feature>
<protein>
    <submittedName>
        <fullName evidence="4">SPOR domain-containing protein</fullName>
    </submittedName>
</protein>
<dbReference type="PANTHER" id="PTHR38687:SF1">
    <property type="entry name" value="CELL DIVISION PROTEIN DEDD"/>
    <property type="match status" value="1"/>
</dbReference>